<dbReference type="Proteomes" id="UP000770015">
    <property type="component" value="Unassembled WGS sequence"/>
</dbReference>
<evidence type="ECO:0000256" key="6">
    <source>
        <dbReference type="SAM" id="Phobius"/>
    </source>
</evidence>
<sequence length="1084" mass="122845">MSRYPMDDPNDMPDYGRVERATSLTRRRPGQVGRSLSPTRQPSRSRYGNEAPAARYFASKPVRPVGQRQAPSVDDEDRELDIDIGNFRPRRLSREHRQYDEYDRNPRIIRAERPAYLRPTLEEDEDHEDFASKVATFKLPGLSLTQLSDTTGSIDEEREAASKPSKAINVYQSQYTGDGVMEGLHSANLTVRHDSQGSHQGKSPCLFRWLHIQQDIMNLDGLTDQILQLPGIPPTDHAAILKLVYEVKKNYSKPVWTSKHTTVRHMAPSFRQVPLRATRRYTANQDQSQSQDVQTHATWISIPYLALARYSGLEASADPASYPTETLLQSSYARVARKRDMAQVVRQVSIGDESSCFHIPQLWSIIVGDSLLVTCGVMSQAELRGDVPEPAKGVPMHKSVTIVSEPPKETSDGVRFMVYYEGSLAWTIPAKECDTYFSFICRFKEFWPRLVRFYYNDHRLLDSRSWERVQHDIKFSKKDIVLTMQISAPAKLASTSRLKEGFPSVRHVPPRSPRPEGRAPGKPPEASEKKPEKQEFPFRPREDKEFHVFAWVGGENQTTRHSHEEIGNYMNEINDFFMSSANSSWDRLYSKSSSALHSAVYSQLVHQQQDLDRETEDREELEEMHAERVRLYTAAETLHNFFLPPQFEGAVSSKYWGAIKKLVSNYQPDEYRRGGRVERAEQRSRMHPSLSLILWTFRQHIPAITALNELLSSSTDKDQASLQIPDDLVQTWILIVMSLVGETCSTHGNWSNKLDDAMEKLRSGIARLVASLASPSLNESAVVLPLDLVVLMLPRLLSDANGQYPGYSQIYSSYLQELEAEIMGMKSDISYQNRINLAQQEIAVVQKTVEAQKAVIRWVISAKNKASRAAGGQGKSAAYERIVERSRPMDDDALDHDPVMDFEDVPRLSPTDPRGLRSLLLRECANILRGNSQDFSEYQSQAGSLEQMNANKVSITKDRQEQLIYAFTVVTIIFLPLGTVSSIFGMNTADIRDMELGQWAFWATAIPVSVVVILAGLHMVGGFEQMATWAAKKVRGGDEDMLEDRPPPPYKRHVDDGVVEVMPYSSGTAPQVRSRRIQTRRAYD</sequence>
<evidence type="ECO:0000256" key="4">
    <source>
        <dbReference type="ARBA" id="ARBA00023136"/>
    </source>
</evidence>
<reference evidence="7" key="1">
    <citation type="journal article" date="2021" name="Nat. Commun.">
        <title>Genetic determinants of endophytism in the Arabidopsis root mycobiome.</title>
        <authorList>
            <person name="Mesny F."/>
            <person name="Miyauchi S."/>
            <person name="Thiergart T."/>
            <person name="Pickel B."/>
            <person name="Atanasova L."/>
            <person name="Karlsson M."/>
            <person name="Huettel B."/>
            <person name="Barry K.W."/>
            <person name="Haridas S."/>
            <person name="Chen C."/>
            <person name="Bauer D."/>
            <person name="Andreopoulos W."/>
            <person name="Pangilinan J."/>
            <person name="LaButti K."/>
            <person name="Riley R."/>
            <person name="Lipzen A."/>
            <person name="Clum A."/>
            <person name="Drula E."/>
            <person name="Henrissat B."/>
            <person name="Kohler A."/>
            <person name="Grigoriev I.V."/>
            <person name="Martin F.M."/>
            <person name="Hacquard S."/>
        </authorList>
    </citation>
    <scope>NUCLEOTIDE SEQUENCE</scope>
    <source>
        <strain evidence="7">MPI-SDFR-AT-0117</strain>
    </source>
</reference>
<organism evidence="7 8">
    <name type="scientific">Plectosphaerella plurivora</name>
    <dbReference type="NCBI Taxonomy" id="936078"/>
    <lineage>
        <taxon>Eukaryota</taxon>
        <taxon>Fungi</taxon>
        <taxon>Dikarya</taxon>
        <taxon>Ascomycota</taxon>
        <taxon>Pezizomycotina</taxon>
        <taxon>Sordariomycetes</taxon>
        <taxon>Hypocreomycetidae</taxon>
        <taxon>Glomerellales</taxon>
        <taxon>Plectosphaerellaceae</taxon>
        <taxon>Plectosphaerella</taxon>
    </lineage>
</organism>
<dbReference type="PANTHER" id="PTHR46494">
    <property type="entry name" value="CORA FAMILY METAL ION TRANSPORTER (EUROFUNG)"/>
    <property type="match status" value="1"/>
</dbReference>
<dbReference type="InterPro" id="IPR002523">
    <property type="entry name" value="MgTranspt_CorA/ZnTranspt_ZntB"/>
</dbReference>
<accession>A0A9P8VFL8</accession>
<comment type="subcellular location">
    <subcellularLocation>
        <location evidence="1">Cell membrane</location>
        <topology evidence="1">Multi-pass membrane protein</topology>
    </subcellularLocation>
</comment>
<feature type="transmembrane region" description="Helical" evidence="6">
    <location>
        <begin position="999"/>
        <end position="1020"/>
    </location>
</feature>
<evidence type="ECO:0000256" key="5">
    <source>
        <dbReference type="SAM" id="MobiDB-lite"/>
    </source>
</evidence>
<name>A0A9P8VFL8_9PEZI</name>
<feature type="region of interest" description="Disordered" evidence="5">
    <location>
        <begin position="495"/>
        <end position="537"/>
    </location>
</feature>
<evidence type="ECO:0000256" key="2">
    <source>
        <dbReference type="ARBA" id="ARBA00022692"/>
    </source>
</evidence>
<dbReference type="Gene3D" id="1.20.58.340">
    <property type="entry name" value="Magnesium transport protein CorA, transmembrane region"/>
    <property type="match status" value="1"/>
</dbReference>
<keyword evidence="3 6" id="KW-1133">Transmembrane helix</keyword>
<protein>
    <submittedName>
        <fullName evidence="7">Uncharacterized protein</fullName>
    </submittedName>
</protein>
<feature type="compositionally biased region" description="Basic and acidic residues" evidence="5">
    <location>
        <begin position="513"/>
        <end position="537"/>
    </location>
</feature>
<dbReference type="InterPro" id="IPR045863">
    <property type="entry name" value="CorA_TM1_TM2"/>
</dbReference>
<dbReference type="SUPFAM" id="SSF144083">
    <property type="entry name" value="Magnesium transport protein CorA, transmembrane region"/>
    <property type="match status" value="1"/>
</dbReference>
<comment type="caution">
    <text evidence="7">The sequence shown here is derived from an EMBL/GenBank/DDBJ whole genome shotgun (WGS) entry which is preliminary data.</text>
</comment>
<dbReference type="GO" id="GO:0015095">
    <property type="term" value="F:magnesium ion transmembrane transporter activity"/>
    <property type="evidence" value="ECO:0007669"/>
    <property type="project" value="TreeGrafter"/>
</dbReference>
<evidence type="ECO:0000313" key="7">
    <source>
        <dbReference type="EMBL" id="KAH6691556.1"/>
    </source>
</evidence>
<proteinExistence type="predicted"/>
<dbReference type="GO" id="GO:0000287">
    <property type="term" value="F:magnesium ion binding"/>
    <property type="evidence" value="ECO:0007669"/>
    <property type="project" value="TreeGrafter"/>
</dbReference>
<feature type="region of interest" description="Disordered" evidence="5">
    <location>
        <begin position="1"/>
        <end position="80"/>
    </location>
</feature>
<dbReference type="OrthoDB" id="5286874at2759"/>
<evidence type="ECO:0000256" key="3">
    <source>
        <dbReference type="ARBA" id="ARBA00022989"/>
    </source>
</evidence>
<gene>
    <name evidence="7" type="ORF">F5X68DRAFT_66147</name>
</gene>
<feature type="compositionally biased region" description="Polar residues" evidence="5">
    <location>
        <begin position="34"/>
        <end position="46"/>
    </location>
</feature>
<dbReference type="GO" id="GO:0005886">
    <property type="term" value="C:plasma membrane"/>
    <property type="evidence" value="ECO:0007669"/>
    <property type="project" value="UniProtKB-SubCell"/>
</dbReference>
<evidence type="ECO:0000256" key="1">
    <source>
        <dbReference type="ARBA" id="ARBA00004651"/>
    </source>
</evidence>
<dbReference type="GO" id="GO:0015087">
    <property type="term" value="F:cobalt ion transmembrane transporter activity"/>
    <property type="evidence" value="ECO:0007669"/>
    <property type="project" value="TreeGrafter"/>
</dbReference>
<feature type="transmembrane region" description="Helical" evidence="6">
    <location>
        <begin position="963"/>
        <end position="987"/>
    </location>
</feature>
<dbReference type="PANTHER" id="PTHR46494:SF1">
    <property type="entry name" value="CORA FAMILY METAL ION TRANSPORTER (EUROFUNG)"/>
    <property type="match status" value="1"/>
</dbReference>
<keyword evidence="4 6" id="KW-0472">Membrane</keyword>
<dbReference type="Pfam" id="PF01544">
    <property type="entry name" value="CorA"/>
    <property type="match status" value="1"/>
</dbReference>
<keyword evidence="2 6" id="KW-0812">Transmembrane</keyword>
<dbReference type="AlphaFoldDB" id="A0A9P8VFL8"/>
<keyword evidence="8" id="KW-1185">Reference proteome</keyword>
<dbReference type="EMBL" id="JAGSXJ010000005">
    <property type="protein sequence ID" value="KAH6691556.1"/>
    <property type="molecule type" value="Genomic_DNA"/>
</dbReference>
<dbReference type="GO" id="GO:0050897">
    <property type="term" value="F:cobalt ion binding"/>
    <property type="evidence" value="ECO:0007669"/>
    <property type="project" value="TreeGrafter"/>
</dbReference>
<evidence type="ECO:0000313" key="8">
    <source>
        <dbReference type="Proteomes" id="UP000770015"/>
    </source>
</evidence>